<keyword evidence="2" id="KW-1185">Reference proteome</keyword>
<dbReference type="InterPro" id="IPR013783">
    <property type="entry name" value="Ig-like_fold"/>
</dbReference>
<gene>
    <name evidence="1" type="ORF">LG35_04475</name>
</gene>
<protein>
    <recommendedName>
        <fullName evidence="3">BACON domain-containing protein</fullName>
    </recommendedName>
</protein>
<evidence type="ECO:0000313" key="2">
    <source>
        <dbReference type="Proteomes" id="UP000030889"/>
    </source>
</evidence>
<name>A0ABR4YJP3_9BACT</name>
<accession>A0ABR4YJP3</accession>
<sequence>MFGGAGTLPPSTIPTDMNMGRTLANITIALCLTALSASCAHDNAYVDIDDPGMHDIELSGTNPFTVNFRASAEWYARIFYEQGDTTRWLNVTPLSGSPNITSVTIMAKSANYTGSDRHADVEIKLPGNVGTQIRVTQPAVARPRQLSGIRRTLIGGTLDGPAELSFEYADESDEVTSFTTGSGDGAVTYSVEKGSSSGTVTMASGGSESSFQIKMLDGRAYGYENLEWSFADANTGIILNRSTVSISLSYDNSEDKLLQKITRNETMSMRNGETLDTAQVINETFDYFYDNLRVDSICHITTYNPNDEAKMVQDTVQYKLNYPTQETGYQDNNLTANVWNIFVLPEAQGTPFYSLTGFWLLGLTGDPQSNFPESADITTQIHSQEGLQTPWPTRYLYSYHRNGDELSDAATDIVFPSSTPRLTMTFSYETPAGDGEEGDDI</sequence>
<comment type="caution">
    <text evidence="1">The sequence shown here is derived from an EMBL/GenBank/DDBJ whole genome shotgun (WGS) entry which is preliminary data.</text>
</comment>
<dbReference type="EMBL" id="JRGF01000004">
    <property type="protein sequence ID" value="KHE42485.1"/>
    <property type="molecule type" value="Genomic_DNA"/>
</dbReference>
<dbReference type="Gene3D" id="2.60.40.10">
    <property type="entry name" value="Immunoglobulins"/>
    <property type="match status" value="1"/>
</dbReference>
<dbReference type="Proteomes" id="UP000030889">
    <property type="component" value="Unassembled WGS sequence"/>
</dbReference>
<evidence type="ECO:0000313" key="1">
    <source>
        <dbReference type="EMBL" id="KHE42485.1"/>
    </source>
</evidence>
<proteinExistence type="predicted"/>
<evidence type="ECO:0008006" key="3">
    <source>
        <dbReference type="Google" id="ProtNLM"/>
    </source>
</evidence>
<organism evidence="1 2">
    <name type="scientific">Alistipes inops</name>
    <dbReference type="NCBI Taxonomy" id="1501391"/>
    <lineage>
        <taxon>Bacteria</taxon>
        <taxon>Pseudomonadati</taxon>
        <taxon>Bacteroidota</taxon>
        <taxon>Bacteroidia</taxon>
        <taxon>Bacteroidales</taxon>
        <taxon>Rikenellaceae</taxon>
        <taxon>Alistipes</taxon>
    </lineage>
</organism>
<reference evidence="1 2" key="1">
    <citation type="submission" date="2014-09" db="EMBL/GenBank/DDBJ databases">
        <title>Alistipes sp. 627, sp. nov., a novel member of the family Rikenellaceae isolated from human faeces.</title>
        <authorList>
            <person name="Shkoporov A.N."/>
            <person name="Chaplin A.V."/>
            <person name="Motuzova O.V."/>
            <person name="Kafarskaia L.I."/>
            <person name="Khokhlova E.V."/>
            <person name="Efimov B.A."/>
        </authorList>
    </citation>
    <scope>NUCLEOTIDE SEQUENCE [LARGE SCALE GENOMIC DNA]</scope>
    <source>
        <strain evidence="1 2">627</strain>
    </source>
</reference>